<dbReference type="PANTHER" id="PTHR11927:SF9">
    <property type="entry name" value="L-FUCOSYLTRANSFERASE"/>
    <property type="match status" value="1"/>
</dbReference>
<protein>
    <submittedName>
        <fullName evidence="3">Alpha-1,2-fucosyltransferase</fullName>
    </submittedName>
</protein>
<keyword evidence="1 3" id="KW-0328">Glycosyltransferase</keyword>
<organism evidence="3 4">
    <name type="scientific">Chitinophaga lutea</name>
    <dbReference type="NCBI Taxonomy" id="2488634"/>
    <lineage>
        <taxon>Bacteria</taxon>
        <taxon>Pseudomonadati</taxon>
        <taxon>Bacteroidota</taxon>
        <taxon>Chitinophagia</taxon>
        <taxon>Chitinophagales</taxon>
        <taxon>Chitinophagaceae</taxon>
        <taxon>Chitinophaga</taxon>
    </lineage>
</organism>
<keyword evidence="2 3" id="KW-0808">Transferase</keyword>
<dbReference type="EMBL" id="RPDH01000002">
    <property type="protein sequence ID" value="RPE08157.1"/>
    <property type="molecule type" value="Genomic_DNA"/>
</dbReference>
<gene>
    <name evidence="3" type="ORF">EGT74_13900</name>
</gene>
<accession>A0A3N4PVH8</accession>
<dbReference type="OrthoDB" id="9794601at2"/>
<evidence type="ECO:0000313" key="4">
    <source>
        <dbReference type="Proteomes" id="UP000278351"/>
    </source>
</evidence>
<dbReference type="CDD" id="cd11301">
    <property type="entry name" value="Fut1_Fut2_like"/>
    <property type="match status" value="1"/>
</dbReference>
<reference evidence="3 4" key="1">
    <citation type="submission" date="2018-11" db="EMBL/GenBank/DDBJ databases">
        <title>Chitinophaga lutea sp.nov., isolate from arsenic contaminated soil.</title>
        <authorList>
            <person name="Zong Y."/>
        </authorList>
    </citation>
    <scope>NUCLEOTIDE SEQUENCE [LARGE SCALE GENOMIC DNA]</scope>
    <source>
        <strain evidence="3 4">ZY74</strain>
    </source>
</reference>
<comment type="caution">
    <text evidence="3">The sequence shown here is derived from an EMBL/GenBank/DDBJ whole genome shotgun (WGS) entry which is preliminary data.</text>
</comment>
<evidence type="ECO:0000256" key="2">
    <source>
        <dbReference type="ARBA" id="ARBA00022679"/>
    </source>
</evidence>
<evidence type="ECO:0000313" key="3">
    <source>
        <dbReference type="EMBL" id="RPE08157.1"/>
    </source>
</evidence>
<dbReference type="Proteomes" id="UP000278351">
    <property type="component" value="Unassembled WGS sequence"/>
</dbReference>
<sequence length="283" mass="33289">MIVVKLAGGIGNQMFQYAFGRYLSVTFGFPLFLDISLYKFNLSNRTFDLNIFRLHKDIMLTDQDGVASMSRGRATFYLNEQSFHFNDLIERTIRETAAAGKDAVYVIIGYWQSERYFETITGAIRNEFRFAEKTGRKFQQLNKRISGENAVMVNVRRGDYLEHLDYHGVVSPEYIQRAMALIMQKTDSPHFFIFSDDIPWCREHIMFYDNITLVDEKYYDAQFRGYLELMTNCRHFIIANSTFSWWSAWLAPNKEKIVIAPEKWFEAPGADTKDLLQEEWIRL</sequence>
<dbReference type="AlphaFoldDB" id="A0A3N4PVH8"/>
<dbReference type="GO" id="GO:0008107">
    <property type="term" value="F:galactoside 2-alpha-L-fucosyltransferase activity"/>
    <property type="evidence" value="ECO:0007669"/>
    <property type="project" value="InterPro"/>
</dbReference>
<name>A0A3N4PVH8_9BACT</name>
<dbReference type="PANTHER" id="PTHR11927">
    <property type="entry name" value="GALACTOSIDE 2-L-FUCOSYLTRANSFERASE"/>
    <property type="match status" value="1"/>
</dbReference>
<proteinExistence type="predicted"/>
<evidence type="ECO:0000256" key="1">
    <source>
        <dbReference type="ARBA" id="ARBA00022676"/>
    </source>
</evidence>
<dbReference type="Pfam" id="PF01531">
    <property type="entry name" value="Glyco_transf_11"/>
    <property type="match status" value="1"/>
</dbReference>
<keyword evidence="4" id="KW-1185">Reference proteome</keyword>
<dbReference type="GO" id="GO:0005975">
    <property type="term" value="P:carbohydrate metabolic process"/>
    <property type="evidence" value="ECO:0007669"/>
    <property type="project" value="InterPro"/>
</dbReference>
<dbReference type="InterPro" id="IPR002516">
    <property type="entry name" value="Glyco_trans_11"/>
</dbReference>
<dbReference type="GO" id="GO:0016020">
    <property type="term" value="C:membrane"/>
    <property type="evidence" value="ECO:0007669"/>
    <property type="project" value="InterPro"/>
</dbReference>